<accession>A0A1C6WJR9</accession>
<feature type="compositionally biased region" description="Basic residues" evidence="1">
    <location>
        <begin position="1"/>
        <end position="13"/>
    </location>
</feature>
<protein>
    <submittedName>
        <fullName evidence="2">Acidic phosphoprotein PCEMA1, putative</fullName>
    </submittedName>
</protein>
<evidence type="ECO:0000313" key="2">
    <source>
        <dbReference type="EMBL" id="SCL88525.1"/>
    </source>
</evidence>
<reference evidence="2" key="1">
    <citation type="submission" date="2016-08" db="EMBL/GenBank/DDBJ databases">
        <authorList>
            <consortium name="Pathogen Informatics"/>
        </authorList>
    </citation>
    <scope>NUCLEOTIDE SEQUENCE</scope>
    <source>
        <strain evidence="2">DS</strain>
    </source>
</reference>
<dbReference type="Proteomes" id="UP000507536">
    <property type="component" value="Unassembled WGS sequence"/>
</dbReference>
<sequence>FGFCRKKPKKAHKTTTDESVNVRGKGPYEEGYEEDYEEGYEEDYQDMIKDIFMPLKNNHQHSQNNSHKQDDAPPPVSKGPKKQKFTEKRQLRTINENKEICQKPKDLLCTDPEKDTKTESKSNIWYSTSEEIYEKNKHLLCTNPEETKEAEKLMNEAVGHLEQYATSIDGYESHGKSYGNFARYYKKKHEDHTYVLKANLTFEVPNKYDALLGILWDPDNANLFNAFVK</sequence>
<proteinExistence type="predicted"/>
<gene>
    <name evidence="2" type="ORF">PCHDS_000521900</name>
</gene>
<dbReference type="AlphaFoldDB" id="A0A1C6WJR9"/>
<feature type="non-terminal residue" evidence="2">
    <location>
        <position position="1"/>
    </location>
</feature>
<dbReference type="SUPFAM" id="SSF55961">
    <property type="entry name" value="Bet v1-like"/>
    <property type="match status" value="1"/>
</dbReference>
<evidence type="ECO:0000256" key="1">
    <source>
        <dbReference type="SAM" id="MobiDB-lite"/>
    </source>
</evidence>
<organism evidence="2">
    <name type="scientific">Plasmodium chabaudi adami</name>
    <dbReference type="NCBI Taxonomy" id="5826"/>
    <lineage>
        <taxon>Eukaryota</taxon>
        <taxon>Sar</taxon>
        <taxon>Alveolata</taxon>
        <taxon>Apicomplexa</taxon>
        <taxon>Aconoidasida</taxon>
        <taxon>Haemosporida</taxon>
        <taxon>Plasmodiidae</taxon>
        <taxon>Plasmodium</taxon>
        <taxon>Plasmodium (Vinckeia)</taxon>
    </lineage>
</organism>
<dbReference type="EMBL" id="FMIN01000285">
    <property type="protein sequence ID" value="SCL88525.1"/>
    <property type="molecule type" value="Genomic_DNA"/>
</dbReference>
<feature type="region of interest" description="Disordered" evidence="1">
    <location>
        <begin position="1"/>
        <end position="90"/>
    </location>
</feature>
<feature type="non-terminal residue" evidence="2">
    <location>
        <position position="229"/>
    </location>
</feature>
<feature type="compositionally biased region" description="Acidic residues" evidence="1">
    <location>
        <begin position="30"/>
        <end position="45"/>
    </location>
</feature>
<feature type="compositionally biased region" description="Low complexity" evidence="1">
    <location>
        <begin position="56"/>
        <end position="66"/>
    </location>
</feature>
<name>A0A1C6WJR9_PLACE</name>